<dbReference type="PANTHER" id="PTHR19959">
    <property type="entry name" value="KINESIN LIGHT CHAIN"/>
    <property type="match status" value="1"/>
</dbReference>
<evidence type="ECO:0000256" key="1">
    <source>
        <dbReference type="SAM" id="Coils"/>
    </source>
</evidence>
<organism evidence="4 5">
    <name type="scientific">Rhizoctonia solani</name>
    <dbReference type="NCBI Taxonomy" id="456999"/>
    <lineage>
        <taxon>Eukaryota</taxon>
        <taxon>Fungi</taxon>
        <taxon>Dikarya</taxon>
        <taxon>Basidiomycota</taxon>
        <taxon>Agaricomycotina</taxon>
        <taxon>Agaricomycetes</taxon>
        <taxon>Cantharellales</taxon>
        <taxon>Ceratobasidiaceae</taxon>
        <taxon>Rhizoctonia</taxon>
    </lineage>
</organism>
<proteinExistence type="predicted"/>
<dbReference type="Proteomes" id="UP000602905">
    <property type="component" value="Unassembled WGS sequence"/>
</dbReference>
<protein>
    <submittedName>
        <fullName evidence="4">TPR-like protein</fullName>
    </submittedName>
</protein>
<dbReference type="EMBL" id="JACYCD010000369">
    <property type="protein sequence ID" value="KAF8695593.1"/>
    <property type="molecule type" value="Genomic_DNA"/>
</dbReference>
<gene>
    <name evidence="4" type="ORF">RHS03_08015</name>
</gene>
<sequence length="1009" mass="113137">MNGELKKYNISVRPTSHIHIHYRFLCPPWLNGKIHGGRLRRVAPPTTGENGQGGTQGNQGAPNNQLVLLTMDHLEQEAERATRALSELSYDHADLESRMEYVSRALAFIPETHRDLPRWLCTLVYSHLGRFKSLNKIGDLENAIKYLLRAFQLTPDGSPYTAKRLCDLGELYQYRFRQLGEPIDLERAMDYTTRAVNLTPIGHQDLPSRLSNLGTIYGDRFRHQGELSDSDEAIKRCYSAVAVALDDHPDLPHWLDRLGVSYGDRFKRLNEIEDLDKSIKYMHRAINLTPINHQDRAQRLGNLCTSYRSRFQRLGKVPDNDSAIAYGTTALSLLPNGHPDVPQWLADLGASCIERFRQLGELEDLNKAIDFLSRAAHSTPEKHPELPNILNILGEAHGDRFIKEKEFSDLGEAIVHARRALELTPEGHPTLPTKHSLVAKLCFLQYETTGSELFLESTLNSFRMACKSSSGSPSARFEVARNWAALATGCDALHCLEAYQTAMDLLPQYIWLGATNNQRYEDLKAAVNLAVDAASTATYYSKYALALEWIEYGRCVVWTQSLMLRSPLDELHSSHPELAIRLQEVAKQLNDASSESRESRALASGLLTAEEVGLEHRRLALEYEKLLLTVRRLPGFANFLQPKQAAALVNAAQYGPIVVINCHTEGSDALVILPGKSDVQHIALPDFTDESAIHAHSQINRSIRKYGIRDRSIRRHRETEQEDNFEKALHTIWIHIVRPVLDYLGYMSRVSADTLPHITWCPTGMATFLPLHAAGDYDKPRSRVFDYVVSSYSPILSTLLSSNTRTLSHDTRLLVVGQSETPGFGPLPGVDLELAAVRSRIENQIQYTQLTNDQATPMIVLETMEEHDWVHIACHASQNFTDPTKSGFYLHQDMLTLSAINRQSFKNKGLAYLAACQTATGDENLPDEAIHLASGMLMAGYPSVIATRWSVIDDDAVVVANTVYGELMKCGKIGGGEAGKALHKAVEELRQNIGEKEYYRWVPYIHIGS</sequence>
<dbReference type="OrthoDB" id="9991317at2759"/>
<feature type="region of interest" description="Disordered" evidence="2">
    <location>
        <begin position="38"/>
        <end position="62"/>
    </location>
</feature>
<name>A0A8H7HMH7_9AGAM</name>
<comment type="caution">
    <text evidence="4">The sequence shown here is derived from an EMBL/GenBank/DDBJ whole genome shotgun (WGS) entry which is preliminary data.</text>
</comment>
<evidence type="ECO:0000256" key="2">
    <source>
        <dbReference type="SAM" id="MobiDB-lite"/>
    </source>
</evidence>
<feature type="coiled-coil region" evidence="1">
    <location>
        <begin position="71"/>
        <end position="98"/>
    </location>
</feature>
<dbReference type="InterPro" id="IPR011990">
    <property type="entry name" value="TPR-like_helical_dom_sf"/>
</dbReference>
<evidence type="ECO:0000313" key="5">
    <source>
        <dbReference type="Proteomes" id="UP000602905"/>
    </source>
</evidence>
<dbReference type="SUPFAM" id="SSF81901">
    <property type="entry name" value="HCP-like"/>
    <property type="match status" value="1"/>
</dbReference>
<dbReference type="Pfam" id="PF12770">
    <property type="entry name" value="CHAT"/>
    <property type="match status" value="1"/>
</dbReference>
<dbReference type="Gene3D" id="1.25.40.10">
    <property type="entry name" value="Tetratricopeptide repeat domain"/>
    <property type="match status" value="1"/>
</dbReference>
<evidence type="ECO:0000259" key="3">
    <source>
        <dbReference type="Pfam" id="PF12770"/>
    </source>
</evidence>
<feature type="non-terminal residue" evidence="4">
    <location>
        <position position="1"/>
    </location>
</feature>
<accession>A0A8H7HMH7</accession>
<dbReference type="InterPro" id="IPR024983">
    <property type="entry name" value="CHAT_dom"/>
</dbReference>
<keyword evidence="1" id="KW-0175">Coiled coil</keyword>
<feature type="domain" description="CHAT" evidence="3">
    <location>
        <begin position="727"/>
        <end position="1009"/>
    </location>
</feature>
<reference evidence="4" key="1">
    <citation type="submission" date="2020-09" db="EMBL/GenBank/DDBJ databases">
        <title>Comparative genome analyses of four rice-infecting Rhizoctonia solani isolates reveal extensive enrichment of homogalacturonan modification genes.</title>
        <authorList>
            <person name="Lee D.-Y."/>
            <person name="Jeon J."/>
            <person name="Kim K.-T."/>
            <person name="Cheong K."/>
            <person name="Song H."/>
            <person name="Choi G."/>
            <person name="Ko J."/>
            <person name="Opiyo S.O."/>
            <person name="Zuo S."/>
            <person name="Madhav S."/>
            <person name="Lee Y.-H."/>
            <person name="Wang G.-L."/>
        </authorList>
    </citation>
    <scope>NUCLEOTIDE SEQUENCE</scope>
    <source>
        <strain evidence="4">AG1-IA WGL</strain>
    </source>
</reference>
<dbReference type="PANTHER" id="PTHR19959:SF119">
    <property type="entry name" value="FUNGAL LIPASE-LIKE DOMAIN-CONTAINING PROTEIN"/>
    <property type="match status" value="1"/>
</dbReference>
<dbReference type="AlphaFoldDB" id="A0A8H7HMH7"/>
<evidence type="ECO:0000313" key="4">
    <source>
        <dbReference type="EMBL" id="KAF8695593.1"/>
    </source>
</evidence>